<dbReference type="Proteomes" id="UP000646827">
    <property type="component" value="Unassembled WGS sequence"/>
</dbReference>
<keyword evidence="3" id="KW-1185">Reference proteome</keyword>
<evidence type="ECO:0000313" key="3">
    <source>
        <dbReference type="Proteomes" id="UP000646827"/>
    </source>
</evidence>
<feature type="region of interest" description="Disordered" evidence="1">
    <location>
        <begin position="1"/>
        <end position="43"/>
    </location>
</feature>
<dbReference type="AlphaFoldDB" id="A0A8H7VP87"/>
<feature type="region of interest" description="Disordered" evidence="1">
    <location>
        <begin position="57"/>
        <end position="97"/>
    </location>
</feature>
<accession>A0A8H7VP87</accession>
<feature type="compositionally biased region" description="Low complexity" evidence="1">
    <location>
        <begin position="65"/>
        <end position="81"/>
    </location>
</feature>
<proteinExistence type="predicted"/>
<sequence>MAIASIFHSSSPSKNKRPSLEISINKRWSNSTTSIDSPTSRVRQRFSSILHKRKSSITTLETLDSNHSSEPRYSSSSDRSSLQQPPTPPPHTPNHHYYQDTLFEVEEKTCPLNLAQQVRIVLGSTMDDIDEEIELEWEDHRKELRQSLQLPKQPISYTDII</sequence>
<gene>
    <name evidence="2" type="ORF">INT45_011999</name>
</gene>
<dbReference type="EMBL" id="JAEPRB010000003">
    <property type="protein sequence ID" value="KAG2227975.1"/>
    <property type="molecule type" value="Genomic_DNA"/>
</dbReference>
<protein>
    <submittedName>
        <fullName evidence="2">Uncharacterized protein</fullName>
    </submittedName>
</protein>
<evidence type="ECO:0000256" key="1">
    <source>
        <dbReference type="SAM" id="MobiDB-lite"/>
    </source>
</evidence>
<reference evidence="2 3" key="1">
    <citation type="submission" date="2020-12" db="EMBL/GenBank/DDBJ databases">
        <title>Metabolic potential, ecology and presence of endohyphal bacteria is reflected in genomic diversity of Mucoromycotina.</title>
        <authorList>
            <person name="Muszewska A."/>
            <person name="Okrasinska A."/>
            <person name="Steczkiewicz K."/>
            <person name="Drgas O."/>
            <person name="Orlowska M."/>
            <person name="Perlinska-Lenart U."/>
            <person name="Aleksandrzak-Piekarczyk T."/>
            <person name="Szatraj K."/>
            <person name="Zielenkiewicz U."/>
            <person name="Pilsyk S."/>
            <person name="Malc E."/>
            <person name="Mieczkowski P."/>
            <person name="Kruszewska J.S."/>
            <person name="Biernat P."/>
            <person name="Pawlowska J."/>
        </authorList>
    </citation>
    <scope>NUCLEOTIDE SEQUENCE [LARGE SCALE GENOMIC DNA]</scope>
    <source>
        <strain evidence="2 3">CBS 142.35</strain>
    </source>
</reference>
<dbReference type="OrthoDB" id="2286861at2759"/>
<organism evidence="2 3">
    <name type="scientific">Circinella minor</name>
    <dbReference type="NCBI Taxonomy" id="1195481"/>
    <lineage>
        <taxon>Eukaryota</taxon>
        <taxon>Fungi</taxon>
        <taxon>Fungi incertae sedis</taxon>
        <taxon>Mucoromycota</taxon>
        <taxon>Mucoromycotina</taxon>
        <taxon>Mucoromycetes</taxon>
        <taxon>Mucorales</taxon>
        <taxon>Lichtheimiaceae</taxon>
        <taxon>Circinella</taxon>
    </lineage>
</organism>
<evidence type="ECO:0000313" key="2">
    <source>
        <dbReference type="EMBL" id="KAG2227975.1"/>
    </source>
</evidence>
<feature type="compositionally biased region" description="Polar residues" evidence="1">
    <location>
        <begin position="26"/>
        <end position="43"/>
    </location>
</feature>
<comment type="caution">
    <text evidence="2">The sequence shown here is derived from an EMBL/GenBank/DDBJ whole genome shotgun (WGS) entry which is preliminary data.</text>
</comment>
<name>A0A8H7VP87_9FUNG</name>